<evidence type="ECO:0000313" key="2">
    <source>
        <dbReference type="EMBL" id="RRT39052.1"/>
    </source>
</evidence>
<name>A0A426XHX1_ENSVE</name>
<feature type="region of interest" description="Disordered" evidence="1">
    <location>
        <begin position="1"/>
        <end position="86"/>
    </location>
</feature>
<dbReference type="EMBL" id="AMZH03020569">
    <property type="protein sequence ID" value="RRT39052.1"/>
    <property type="molecule type" value="Genomic_DNA"/>
</dbReference>
<evidence type="ECO:0000313" key="3">
    <source>
        <dbReference type="Proteomes" id="UP000287651"/>
    </source>
</evidence>
<organism evidence="2 3">
    <name type="scientific">Ensete ventricosum</name>
    <name type="common">Abyssinian banana</name>
    <name type="synonym">Musa ensete</name>
    <dbReference type="NCBI Taxonomy" id="4639"/>
    <lineage>
        <taxon>Eukaryota</taxon>
        <taxon>Viridiplantae</taxon>
        <taxon>Streptophyta</taxon>
        <taxon>Embryophyta</taxon>
        <taxon>Tracheophyta</taxon>
        <taxon>Spermatophyta</taxon>
        <taxon>Magnoliopsida</taxon>
        <taxon>Liliopsida</taxon>
        <taxon>Zingiberales</taxon>
        <taxon>Musaceae</taxon>
        <taxon>Ensete</taxon>
    </lineage>
</organism>
<dbReference type="Proteomes" id="UP000287651">
    <property type="component" value="Unassembled WGS sequence"/>
</dbReference>
<sequence>MFPNSGIRAKGRPTTTSPHAGLATHDQGPLQGGGRLRLRPARKGGRRCSRGQQLARVLPMGTADCDQPAGATVAHLQRSARKAGRL</sequence>
<comment type="caution">
    <text evidence="2">The sequence shown here is derived from an EMBL/GenBank/DDBJ whole genome shotgun (WGS) entry which is preliminary data.</text>
</comment>
<reference evidence="2 3" key="1">
    <citation type="journal article" date="2014" name="Agronomy (Basel)">
        <title>A Draft Genome Sequence for Ensete ventricosum, the Drought-Tolerant Tree Against Hunger.</title>
        <authorList>
            <person name="Harrison J."/>
            <person name="Moore K.A."/>
            <person name="Paszkiewicz K."/>
            <person name="Jones T."/>
            <person name="Grant M."/>
            <person name="Ambacheew D."/>
            <person name="Muzemil S."/>
            <person name="Studholme D.J."/>
        </authorList>
    </citation>
    <scope>NUCLEOTIDE SEQUENCE [LARGE SCALE GENOMIC DNA]</scope>
</reference>
<gene>
    <name evidence="2" type="ORF">B296_00017485</name>
</gene>
<feature type="compositionally biased region" description="Basic residues" evidence="1">
    <location>
        <begin position="36"/>
        <end position="49"/>
    </location>
</feature>
<proteinExistence type="predicted"/>
<evidence type="ECO:0000256" key="1">
    <source>
        <dbReference type="SAM" id="MobiDB-lite"/>
    </source>
</evidence>
<accession>A0A426XHX1</accession>
<protein>
    <submittedName>
        <fullName evidence="2">Uncharacterized protein</fullName>
    </submittedName>
</protein>
<dbReference type="AlphaFoldDB" id="A0A426XHX1"/>